<dbReference type="RefSeq" id="XP_034105025.1">
    <property type="nucleotide sequence ID" value="XM_034249134.1"/>
</dbReference>
<evidence type="ECO:0000256" key="1">
    <source>
        <dbReference type="SAM" id="MobiDB-lite"/>
    </source>
</evidence>
<sequence length="132" mass="14477">MRRSTNAISLLALALTMSVLVVRAVPIEVQCSDGSTAIWDTQISADGSQTQTQTGPGCQTQTSDDGQQTQSQSQTGSGTQSQTQCSGPDCSPLPPLFTMKPLEWNTMKPLEWNTMRPLEWNTFPPMQMQPWN</sequence>
<dbReference type="GeneID" id="117568458"/>
<keyword evidence="3" id="KW-1185">Reference proteome</keyword>
<gene>
    <name evidence="4" type="primary">LOC117568458</name>
</gene>
<proteinExistence type="predicted"/>
<organism evidence="3 4">
    <name type="scientific">Drosophila albomicans</name>
    <name type="common">Fruit fly</name>
    <dbReference type="NCBI Taxonomy" id="7291"/>
    <lineage>
        <taxon>Eukaryota</taxon>
        <taxon>Metazoa</taxon>
        <taxon>Ecdysozoa</taxon>
        <taxon>Arthropoda</taxon>
        <taxon>Hexapoda</taxon>
        <taxon>Insecta</taxon>
        <taxon>Pterygota</taxon>
        <taxon>Neoptera</taxon>
        <taxon>Endopterygota</taxon>
        <taxon>Diptera</taxon>
        <taxon>Brachycera</taxon>
        <taxon>Muscomorpha</taxon>
        <taxon>Ephydroidea</taxon>
        <taxon>Drosophilidae</taxon>
        <taxon>Drosophila</taxon>
    </lineage>
</organism>
<feature type="signal peptide" evidence="2">
    <location>
        <begin position="1"/>
        <end position="24"/>
    </location>
</feature>
<feature type="compositionally biased region" description="Low complexity" evidence="1">
    <location>
        <begin position="49"/>
        <end position="87"/>
    </location>
</feature>
<evidence type="ECO:0000313" key="4">
    <source>
        <dbReference type="RefSeq" id="XP_034105025.1"/>
    </source>
</evidence>
<feature type="region of interest" description="Disordered" evidence="1">
    <location>
        <begin position="47"/>
        <end position="98"/>
    </location>
</feature>
<dbReference type="Proteomes" id="UP000515160">
    <property type="component" value="Chromosome 3"/>
</dbReference>
<name>A0A6P8X1S5_DROAB</name>
<accession>A0A6P8X1S5</accession>
<keyword evidence="2" id="KW-0732">Signal</keyword>
<evidence type="ECO:0000256" key="2">
    <source>
        <dbReference type="SAM" id="SignalP"/>
    </source>
</evidence>
<dbReference type="AlphaFoldDB" id="A0A6P8X1S5"/>
<dbReference type="OrthoDB" id="7871220at2759"/>
<protein>
    <submittedName>
        <fullName evidence="4">Uncharacterized protein LOC117568458</fullName>
    </submittedName>
</protein>
<reference evidence="4" key="1">
    <citation type="submission" date="2025-08" db="UniProtKB">
        <authorList>
            <consortium name="RefSeq"/>
        </authorList>
    </citation>
    <scope>IDENTIFICATION</scope>
    <source>
        <strain evidence="4">15112-1751.03</strain>
        <tissue evidence="4">Whole Adult</tissue>
    </source>
</reference>
<evidence type="ECO:0000313" key="3">
    <source>
        <dbReference type="Proteomes" id="UP000515160"/>
    </source>
</evidence>
<feature type="chain" id="PRO_5027605830" evidence="2">
    <location>
        <begin position="25"/>
        <end position="132"/>
    </location>
</feature>